<sequence length="258" mass="26893">MTTTPATPIPAPPTAPVRRSWSAWRTVLVIIGSMFVMLGGSLMIGGGIGLWAHEQRDADGYHTAGPERITTDTFALSAPALDVNIAGPDAIFANDLLGDVRIRIESRNPQTPLFIGVGPSADVARYLDGVGHTEIADLDVDPFKVTYVPRPGGQPTADPAAQTFWVASDTGTGPRTLGWDVADGNWSVVVMNADGSPGVDADVSVGGELPIIQPIAIAALVVGGVLLMIGIAIIIVTVSTRRKDRQPVQTAPGHVPSP</sequence>
<dbReference type="Proteomes" id="UP000294508">
    <property type="component" value="Unassembled WGS sequence"/>
</dbReference>
<dbReference type="AlphaFoldDB" id="A0A4R2HPE2"/>
<name>A0A4R2HPE2_9ACTN</name>
<evidence type="ECO:0000256" key="1">
    <source>
        <dbReference type="SAM" id="Phobius"/>
    </source>
</evidence>
<keyword evidence="1" id="KW-0812">Transmembrane</keyword>
<dbReference type="EMBL" id="SLWN01000005">
    <property type="protein sequence ID" value="TCO30461.1"/>
    <property type="molecule type" value="Genomic_DNA"/>
</dbReference>
<feature type="transmembrane region" description="Helical" evidence="1">
    <location>
        <begin position="211"/>
        <end position="236"/>
    </location>
</feature>
<evidence type="ECO:0000313" key="2">
    <source>
        <dbReference type="EMBL" id="TCO30461.1"/>
    </source>
</evidence>
<protein>
    <submittedName>
        <fullName evidence="2">Uncharacterized protein</fullName>
    </submittedName>
</protein>
<reference evidence="2 3" key="1">
    <citation type="journal article" date="2015" name="Stand. Genomic Sci.">
        <title>Genomic Encyclopedia of Bacterial and Archaeal Type Strains, Phase III: the genomes of soil and plant-associated and newly described type strains.</title>
        <authorList>
            <person name="Whitman W.B."/>
            <person name="Woyke T."/>
            <person name="Klenk H.P."/>
            <person name="Zhou Y."/>
            <person name="Lilburn T.G."/>
            <person name="Beck B.J."/>
            <person name="De Vos P."/>
            <person name="Vandamme P."/>
            <person name="Eisen J.A."/>
            <person name="Garrity G."/>
            <person name="Hugenholtz P."/>
            <person name="Kyrpides N.C."/>
        </authorList>
    </citation>
    <scope>NUCLEOTIDE SEQUENCE [LARGE SCALE GENOMIC DNA]</scope>
    <source>
        <strain evidence="2 3">VKM Ac-2572</strain>
    </source>
</reference>
<dbReference type="RefSeq" id="WP_132210117.1">
    <property type="nucleotide sequence ID" value="NZ_SLWN01000005.1"/>
</dbReference>
<feature type="transmembrane region" description="Helical" evidence="1">
    <location>
        <begin position="27"/>
        <end position="52"/>
    </location>
</feature>
<keyword evidence="3" id="KW-1185">Reference proteome</keyword>
<organism evidence="2 3">
    <name type="scientific">Kribbella steppae</name>
    <dbReference type="NCBI Taxonomy" id="2512223"/>
    <lineage>
        <taxon>Bacteria</taxon>
        <taxon>Bacillati</taxon>
        <taxon>Actinomycetota</taxon>
        <taxon>Actinomycetes</taxon>
        <taxon>Propionibacteriales</taxon>
        <taxon>Kribbellaceae</taxon>
        <taxon>Kribbella</taxon>
    </lineage>
</organism>
<keyword evidence="1" id="KW-1133">Transmembrane helix</keyword>
<keyword evidence="1" id="KW-0472">Membrane</keyword>
<gene>
    <name evidence="2" type="ORF">EV652_105456</name>
</gene>
<evidence type="ECO:0000313" key="3">
    <source>
        <dbReference type="Proteomes" id="UP000294508"/>
    </source>
</evidence>
<proteinExistence type="predicted"/>
<accession>A0A4R2HPE2</accession>
<comment type="caution">
    <text evidence="2">The sequence shown here is derived from an EMBL/GenBank/DDBJ whole genome shotgun (WGS) entry which is preliminary data.</text>
</comment>
<dbReference type="OrthoDB" id="156718at2"/>